<evidence type="ECO:0000313" key="3">
    <source>
        <dbReference type="EMBL" id="MSR90016.1"/>
    </source>
</evidence>
<dbReference type="Gene3D" id="3.30.70.330">
    <property type="match status" value="1"/>
</dbReference>
<dbReference type="Proteomes" id="UP000460287">
    <property type="component" value="Unassembled WGS sequence"/>
</dbReference>
<dbReference type="CDD" id="cd00165">
    <property type="entry name" value="S4"/>
    <property type="match status" value="1"/>
</dbReference>
<dbReference type="Gene3D" id="3.10.290.10">
    <property type="entry name" value="RNA-binding S4 domain"/>
    <property type="match status" value="1"/>
</dbReference>
<evidence type="ECO:0000256" key="1">
    <source>
        <dbReference type="PROSITE-ProRule" id="PRU00182"/>
    </source>
</evidence>
<comment type="caution">
    <text evidence="3">The sequence shown here is derived from an EMBL/GenBank/DDBJ whole genome shotgun (WGS) entry which is preliminary data.</text>
</comment>
<name>A0A7X2SZX8_9CLOT</name>
<dbReference type="AlphaFoldDB" id="A0A7X2SZX8"/>
<protein>
    <recommendedName>
        <fullName evidence="2">RNA-binding S4 domain-containing protein</fullName>
    </recommendedName>
</protein>
<dbReference type="InterPro" id="IPR036986">
    <property type="entry name" value="S4_RNA-bd_sf"/>
</dbReference>
<dbReference type="InterPro" id="IPR002942">
    <property type="entry name" value="S4_RNA-bd"/>
</dbReference>
<organism evidence="3 4">
    <name type="scientific">Inconstantimicrobium porci</name>
    <dbReference type="NCBI Taxonomy" id="2652291"/>
    <lineage>
        <taxon>Bacteria</taxon>
        <taxon>Bacillati</taxon>
        <taxon>Bacillota</taxon>
        <taxon>Clostridia</taxon>
        <taxon>Eubacteriales</taxon>
        <taxon>Clostridiaceae</taxon>
        <taxon>Inconstantimicrobium</taxon>
    </lineage>
</organism>
<dbReference type="Pfam" id="PF17774">
    <property type="entry name" value="YlmH_RBD"/>
    <property type="match status" value="1"/>
</dbReference>
<evidence type="ECO:0000313" key="4">
    <source>
        <dbReference type="Proteomes" id="UP000460287"/>
    </source>
</evidence>
<dbReference type="Pfam" id="PF01479">
    <property type="entry name" value="S4"/>
    <property type="match status" value="1"/>
</dbReference>
<gene>
    <name evidence="3" type="ORF">FYJ33_00965</name>
</gene>
<keyword evidence="4" id="KW-1185">Reference proteome</keyword>
<dbReference type="PROSITE" id="PS50889">
    <property type="entry name" value="S4"/>
    <property type="match status" value="1"/>
</dbReference>
<dbReference type="RefSeq" id="WP_154529894.1">
    <property type="nucleotide sequence ID" value="NZ_VULX01000001.1"/>
</dbReference>
<dbReference type="PANTHER" id="PTHR13633">
    <property type="entry name" value="MITOCHONDRIAL TRANSCRIPTION RESCUE FACTOR 1"/>
    <property type="match status" value="1"/>
</dbReference>
<dbReference type="SUPFAM" id="SSF55174">
    <property type="entry name" value="Alpha-L RNA-binding motif"/>
    <property type="match status" value="1"/>
</dbReference>
<evidence type="ECO:0000259" key="2">
    <source>
        <dbReference type="SMART" id="SM00363"/>
    </source>
</evidence>
<sequence length="255" mass="29086">MDKKTFTSFFDSSENKFEIAQLYDIYKLASNGVKVCTKKFYTVSVYNIIKHICTSEGIECKLYSRFDFFERGIIVFNDMDVEKCNVSMIKITSSNRFRELLHKDYLGCILNLGLERNRLGDLVVKDGSCYAMICNDIEIFLKENLINVGNSPVDIEVVYDDNDIPECEFIESVVLVASMRLDNFVSELTRLSRAKAEKLILSGSVSLNYIVSKDKSKLINKGDILTIRKYGKFIVDVTLGNSKSGRLRVVTKKFT</sequence>
<dbReference type="PANTHER" id="PTHR13633:SF3">
    <property type="entry name" value="MITOCHONDRIAL TRANSCRIPTION RESCUE FACTOR 1"/>
    <property type="match status" value="1"/>
</dbReference>
<feature type="domain" description="RNA-binding S4" evidence="2">
    <location>
        <begin position="179"/>
        <end position="239"/>
    </location>
</feature>
<keyword evidence="1" id="KW-0694">RNA-binding</keyword>
<dbReference type="GO" id="GO:0003723">
    <property type="term" value="F:RNA binding"/>
    <property type="evidence" value="ECO:0007669"/>
    <property type="project" value="UniProtKB-KW"/>
</dbReference>
<dbReference type="InterPro" id="IPR040591">
    <property type="entry name" value="RqcP2_RBD"/>
</dbReference>
<accession>A0A7X2SZX8</accession>
<dbReference type="SMART" id="SM00363">
    <property type="entry name" value="S4"/>
    <property type="match status" value="1"/>
</dbReference>
<proteinExistence type="predicted"/>
<dbReference type="InterPro" id="IPR012677">
    <property type="entry name" value="Nucleotide-bd_a/b_plait_sf"/>
</dbReference>
<reference evidence="3 4" key="1">
    <citation type="submission" date="2019-08" db="EMBL/GenBank/DDBJ databases">
        <title>In-depth cultivation of the pig gut microbiome towards novel bacterial diversity and tailored functional studies.</title>
        <authorList>
            <person name="Wylensek D."/>
            <person name="Hitch T.C.A."/>
            <person name="Clavel T."/>
        </authorList>
    </citation>
    <scope>NUCLEOTIDE SEQUENCE [LARGE SCALE GENOMIC DNA]</scope>
    <source>
        <strain evidence="3 4">WCA-383-APC-5B</strain>
    </source>
</reference>
<dbReference type="EMBL" id="VULX01000001">
    <property type="protein sequence ID" value="MSR90016.1"/>
    <property type="molecule type" value="Genomic_DNA"/>
</dbReference>